<dbReference type="EMBL" id="CP001654">
    <property type="protein sequence ID" value="ACS86805.1"/>
    <property type="molecule type" value="Genomic_DNA"/>
</dbReference>
<dbReference type="PROSITE" id="PS50977">
    <property type="entry name" value="HTH_TETR_2"/>
    <property type="match status" value="1"/>
</dbReference>
<proteinExistence type="predicted"/>
<evidence type="ECO:0000259" key="5">
    <source>
        <dbReference type="PROSITE" id="PS50977"/>
    </source>
</evidence>
<name>C6CC45_MUSP7</name>
<feature type="domain" description="HTH tetR-type" evidence="5">
    <location>
        <begin position="13"/>
        <end position="71"/>
    </location>
</feature>
<dbReference type="InterPro" id="IPR009057">
    <property type="entry name" value="Homeodomain-like_sf"/>
</dbReference>
<dbReference type="InterPro" id="IPR023772">
    <property type="entry name" value="DNA-bd_HTH_TetR-type_CS"/>
</dbReference>
<feature type="DNA-binding region" description="H-T-H motif" evidence="4">
    <location>
        <begin position="34"/>
        <end position="53"/>
    </location>
</feature>
<dbReference type="Pfam" id="PF00440">
    <property type="entry name" value="TetR_N"/>
    <property type="match status" value="1"/>
</dbReference>
<reference evidence="6" key="1">
    <citation type="submission" date="2009-06" db="EMBL/GenBank/DDBJ databases">
        <title>Complete sequence of Dickeya dadantii Ech703.</title>
        <authorList>
            <consortium name="US DOE Joint Genome Institute"/>
            <person name="Lucas S."/>
            <person name="Copeland A."/>
            <person name="Lapidus A."/>
            <person name="Glavina del Rio T."/>
            <person name="Dalin E."/>
            <person name="Tice H."/>
            <person name="Bruce D."/>
            <person name="Goodwin L."/>
            <person name="Pitluck S."/>
            <person name="Chertkov O."/>
            <person name="Brettin T."/>
            <person name="Detter J.C."/>
            <person name="Han C."/>
            <person name="Larimer F."/>
            <person name="Land M."/>
            <person name="Hauser L."/>
            <person name="Kyrpides N."/>
            <person name="Mikhailova N."/>
            <person name="Balakrishnan V."/>
            <person name="Glasner J."/>
            <person name="Perna N.T."/>
        </authorList>
    </citation>
    <scope>NUCLEOTIDE SEQUENCE [LARGE SCALE GENOMIC DNA]</scope>
    <source>
        <strain evidence="6">Ech703</strain>
    </source>
</reference>
<dbReference type="Gene3D" id="1.10.357.10">
    <property type="entry name" value="Tetracycline Repressor, domain 2"/>
    <property type="match status" value="1"/>
</dbReference>
<evidence type="ECO:0000256" key="4">
    <source>
        <dbReference type="PROSITE-ProRule" id="PRU00335"/>
    </source>
</evidence>
<dbReference type="SUPFAM" id="SSF46689">
    <property type="entry name" value="Homeodomain-like"/>
    <property type="match status" value="1"/>
</dbReference>
<dbReference type="PANTHER" id="PTHR30055:SF234">
    <property type="entry name" value="HTH-TYPE TRANSCRIPTIONAL REGULATOR BETI"/>
    <property type="match status" value="1"/>
</dbReference>
<dbReference type="PROSITE" id="PS01081">
    <property type="entry name" value="HTH_TETR_1"/>
    <property type="match status" value="1"/>
</dbReference>
<organism evidence="6 7">
    <name type="scientific">Musicola paradisiaca (strain Ech703)</name>
    <name type="common">Dickeya paradisiaca</name>
    <name type="synonym">Dickeya dadantii</name>
    <dbReference type="NCBI Taxonomy" id="579405"/>
    <lineage>
        <taxon>Bacteria</taxon>
        <taxon>Pseudomonadati</taxon>
        <taxon>Pseudomonadota</taxon>
        <taxon>Gammaproteobacteria</taxon>
        <taxon>Enterobacterales</taxon>
        <taxon>Pectobacteriaceae</taxon>
        <taxon>Musicola</taxon>
    </lineage>
</organism>
<keyword evidence="7" id="KW-1185">Reference proteome</keyword>
<evidence type="ECO:0000256" key="1">
    <source>
        <dbReference type="ARBA" id="ARBA00023015"/>
    </source>
</evidence>
<accession>C6CC45</accession>
<dbReference type="KEGG" id="dda:Dd703_3031"/>
<evidence type="ECO:0000256" key="2">
    <source>
        <dbReference type="ARBA" id="ARBA00023125"/>
    </source>
</evidence>
<dbReference type="PANTHER" id="PTHR30055">
    <property type="entry name" value="HTH-TYPE TRANSCRIPTIONAL REGULATOR RUTR"/>
    <property type="match status" value="1"/>
</dbReference>
<sequence length="205" mass="23261">MTEQDNGLSSTRARTRRLLIDTAMTLFDQGVFPSITDIAAQAQLSRATAYRYFPTQSDLVSAVVAESLGPILDWNPSHPDALERILELLNFAYPRMFQHEGALRAALHLSLQQWADRQANREAKEKLVRGNRKRLLHIATQPLEGQVPDAIRQRVIHALSLIYGSEVFLVFKDIWGLDNQEVQDITCWMAKAIVRQAREDAENNP</sequence>
<evidence type="ECO:0000313" key="6">
    <source>
        <dbReference type="EMBL" id="ACS86805.1"/>
    </source>
</evidence>
<evidence type="ECO:0000256" key="3">
    <source>
        <dbReference type="ARBA" id="ARBA00023163"/>
    </source>
</evidence>
<dbReference type="InterPro" id="IPR050109">
    <property type="entry name" value="HTH-type_TetR-like_transc_reg"/>
</dbReference>
<dbReference type="Proteomes" id="UP000002734">
    <property type="component" value="Chromosome"/>
</dbReference>
<dbReference type="STRING" id="579405.Dd703_3031"/>
<keyword evidence="2 4" id="KW-0238">DNA-binding</keyword>
<dbReference type="eggNOG" id="COG1309">
    <property type="taxonomic scope" value="Bacteria"/>
</dbReference>
<dbReference type="HOGENOM" id="CLU_084981_0_0_6"/>
<keyword evidence="3" id="KW-0804">Transcription</keyword>
<keyword evidence="1" id="KW-0805">Transcription regulation</keyword>
<dbReference type="AlphaFoldDB" id="C6CC45"/>
<gene>
    <name evidence="6" type="ordered locus">Dd703_3031</name>
</gene>
<dbReference type="GO" id="GO:0000976">
    <property type="term" value="F:transcription cis-regulatory region binding"/>
    <property type="evidence" value="ECO:0007669"/>
    <property type="project" value="TreeGrafter"/>
</dbReference>
<dbReference type="GO" id="GO:0003700">
    <property type="term" value="F:DNA-binding transcription factor activity"/>
    <property type="evidence" value="ECO:0007669"/>
    <property type="project" value="TreeGrafter"/>
</dbReference>
<dbReference type="InterPro" id="IPR001647">
    <property type="entry name" value="HTH_TetR"/>
</dbReference>
<evidence type="ECO:0000313" key="7">
    <source>
        <dbReference type="Proteomes" id="UP000002734"/>
    </source>
</evidence>
<protein>
    <submittedName>
        <fullName evidence="6">Transcriptional regulator, TetR family</fullName>
    </submittedName>
</protein>